<organism evidence="1 2">
    <name type="scientific">Rickenella mellea</name>
    <dbReference type="NCBI Taxonomy" id="50990"/>
    <lineage>
        <taxon>Eukaryota</taxon>
        <taxon>Fungi</taxon>
        <taxon>Dikarya</taxon>
        <taxon>Basidiomycota</taxon>
        <taxon>Agaricomycotina</taxon>
        <taxon>Agaricomycetes</taxon>
        <taxon>Hymenochaetales</taxon>
        <taxon>Rickenellaceae</taxon>
        <taxon>Rickenella</taxon>
    </lineage>
</organism>
<evidence type="ECO:0000313" key="1">
    <source>
        <dbReference type="EMBL" id="TDL15122.1"/>
    </source>
</evidence>
<dbReference type="Proteomes" id="UP000294933">
    <property type="component" value="Unassembled WGS sequence"/>
</dbReference>
<dbReference type="EMBL" id="ML170289">
    <property type="protein sequence ID" value="TDL15122.1"/>
    <property type="molecule type" value="Genomic_DNA"/>
</dbReference>
<gene>
    <name evidence="1" type="ORF">BD410DRAFT_137670</name>
</gene>
<sequence>MSPLQLGVINSRCPITLLPLRILPFPLCTFRGMASDLIFHQLPAHSDWCVVSALGFQGVEAGLLGAYMHFWDLALRQGAGWLAITNGVGLHPDHRAVIVSRVAGVCMLPPDITSFVEKTSKGSLFRRSANPHPTSDYDHELFLFGNDIQIQLRIYKAADFCLSSTDLACWAKQPNIPIPKINDHHIVACLKEYRNDRRKVMMKCHLHCLLIRRAVIGLGLKEIDSRWISEIIQWKE</sequence>
<evidence type="ECO:0000313" key="2">
    <source>
        <dbReference type="Proteomes" id="UP000294933"/>
    </source>
</evidence>
<dbReference type="AlphaFoldDB" id="A0A4Y7PJU9"/>
<accession>A0A4Y7PJU9</accession>
<protein>
    <submittedName>
        <fullName evidence="1">Uncharacterized protein</fullName>
    </submittedName>
</protein>
<proteinExistence type="predicted"/>
<name>A0A4Y7PJU9_9AGAM</name>
<keyword evidence="2" id="KW-1185">Reference proteome</keyword>
<dbReference type="VEuPathDB" id="FungiDB:BD410DRAFT_137670"/>
<reference evidence="1 2" key="1">
    <citation type="submission" date="2018-06" db="EMBL/GenBank/DDBJ databases">
        <title>A transcriptomic atlas of mushroom development highlights an independent origin of complex multicellularity.</title>
        <authorList>
            <consortium name="DOE Joint Genome Institute"/>
            <person name="Krizsan K."/>
            <person name="Almasi E."/>
            <person name="Merenyi Z."/>
            <person name="Sahu N."/>
            <person name="Viragh M."/>
            <person name="Koszo T."/>
            <person name="Mondo S."/>
            <person name="Kiss B."/>
            <person name="Balint B."/>
            <person name="Kues U."/>
            <person name="Barry K."/>
            <person name="Hegedus J.C."/>
            <person name="Henrissat B."/>
            <person name="Johnson J."/>
            <person name="Lipzen A."/>
            <person name="Ohm R."/>
            <person name="Nagy I."/>
            <person name="Pangilinan J."/>
            <person name="Yan J."/>
            <person name="Xiong Y."/>
            <person name="Grigoriev I.V."/>
            <person name="Hibbett D.S."/>
            <person name="Nagy L.G."/>
        </authorList>
    </citation>
    <scope>NUCLEOTIDE SEQUENCE [LARGE SCALE GENOMIC DNA]</scope>
    <source>
        <strain evidence="1 2">SZMC22713</strain>
    </source>
</reference>